<gene>
    <name evidence="7" type="ORF">A3C20_01565</name>
</gene>
<dbReference type="PRINTS" id="PR00885">
    <property type="entry name" value="BCTERIALGSPH"/>
</dbReference>
<evidence type="ECO:0000256" key="6">
    <source>
        <dbReference type="SAM" id="Phobius"/>
    </source>
</evidence>
<dbReference type="InterPro" id="IPR045584">
    <property type="entry name" value="Pilin-like"/>
</dbReference>
<dbReference type="InterPro" id="IPR002416">
    <property type="entry name" value="T2SS_protein-GspH"/>
</dbReference>
<dbReference type="PANTHER" id="PTHR30093:SF44">
    <property type="entry name" value="TYPE II SECRETION SYSTEM CORE PROTEIN G"/>
    <property type="match status" value="1"/>
</dbReference>
<evidence type="ECO:0000313" key="8">
    <source>
        <dbReference type="Proteomes" id="UP000176914"/>
    </source>
</evidence>
<reference evidence="7 8" key="1">
    <citation type="journal article" date="2016" name="Nat. Commun.">
        <title>Thousands of microbial genomes shed light on interconnected biogeochemical processes in an aquifer system.</title>
        <authorList>
            <person name="Anantharaman K."/>
            <person name="Brown C.T."/>
            <person name="Hug L.A."/>
            <person name="Sharon I."/>
            <person name="Castelle C.J."/>
            <person name="Probst A.J."/>
            <person name="Thomas B.C."/>
            <person name="Singh A."/>
            <person name="Wilkins M.J."/>
            <person name="Karaoz U."/>
            <person name="Brodie E.L."/>
            <person name="Williams K.H."/>
            <person name="Hubbard S.S."/>
            <person name="Banfield J.F."/>
        </authorList>
    </citation>
    <scope>NUCLEOTIDE SEQUENCE [LARGE SCALE GENOMIC DNA]</scope>
</reference>
<evidence type="ECO:0000256" key="2">
    <source>
        <dbReference type="ARBA" id="ARBA00022481"/>
    </source>
</evidence>
<dbReference type="GO" id="GO:0015628">
    <property type="term" value="P:protein secretion by the type II secretion system"/>
    <property type="evidence" value="ECO:0007669"/>
    <property type="project" value="InterPro"/>
</dbReference>
<dbReference type="GO" id="GO:0016020">
    <property type="term" value="C:membrane"/>
    <property type="evidence" value="ECO:0007669"/>
    <property type="project" value="UniProtKB-SubCell"/>
</dbReference>
<keyword evidence="3 6" id="KW-0812">Transmembrane</keyword>
<dbReference type="SUPFAM" id="SSF54523">
    <property type="entry name" value="Pili subunits"/>
    <property type="match status" value="1"/>
</dbReference>
<dbReference type="Pfam" id="PF07963">
    <property type="entry name" value="N_methyl"/>
    <property type="match status" value="1"/>
</dbReference>
<dbReference type="PANTHER" id="PTHR30093">
    <property type="entry name" value="GENERAL SECRETION PATHWAY PROTEIN G"/>
    <property type="match status" value="1"/>
</dbReference>
<keyword evidence="4 6" id="KW-1133">Transmembrane helix</keyword>
<accession>A0A1F6E9W4</accession>
<dbReference type="PROSITE" id="PS00409">
    <property type="entry name" value="PROKAR_NTER_METHYL"/>
    <property type="match status" value="1"/>
</dbReference>
<comment type="subcellular location">
    <subcellularLocation>
        <location evidence="1">Membrane</location>
        <topology evidence="1">Single-pass membrane protein</topology>
    </subcellularLocation>
</comment>
<dbReference type="Proteomes" id="UP000176914">
    <property type="component" value="Unassembled WGS sequence"/>
</dbReference>
<feature type="transmembrane region" description="Helical" evidence="6">
    <location>
        <begin position="12"/>
        <end position="33"/>
    </location>
</feature>
<proteinExistence type="predicted"/>
<keyword evidence="5 6" id="KW-0472">Membrane</keyword>
<dbReference type="GO" id="GO:0015627">
    <property type="term" value="C:type II protein secretion system complex"/>
    <property type="evidence" value="ECO:0007669"/>
    <property type="project" value="InterPro"/>
</dbReference>
<dbReference type="Gene3D" id="3.30.700.10">
    <property type="entry name" value="Glycoprotein, Type 4 Pilin"/>
    <property type="match status" value="1"/>
</dbReference>
<evidence type="ECO:0000256" key="3">
    <source>
        <dbReference type="ARBA" id="ARBA00022692"/>
    </source>
</evidence>
<dbReference type="AlphaFoldDB" id="A0A1F6E9W4"/>
<protein>
    <submittedName>
        <fullName evidence="7">Uncharacterized protein</fullName>
    </submittedName>
</protein>
<evidence type="ECO:0000256" key="5">
    <source>
        <dbReference type="ARBA" id="ARBA00023136"/>
    </source>
</evidence>
<evidence type="ECO:0000256" key="4">
    <source>
        <dbReference type="ARBA" id="ARBA00022989"/>
    </source>
</evidence>
<keyword evidence="2" id="KW-0488">Methylation</keyword>
<name>A0A1F6E9W4_9BACT</name>
<comment type="caution">
    <text evidence="7">The sequence shown here is derived from an EMBL/GenBank/DDBJ whole genome shotgun (WGS) entry which is preliminary data.</text>
</comment>
<dbReference type="NCBIfam" id="TIGR02532">
    <property type="entry name" value="IV_pilin_GFxxxE"/>
    <property type="match status" value="1"/>
</dbReference>
<organism evidence="7 8">
    <name type="scientific">Candidatus Kaiserbacteria bacterium RIFCSPHIGHO2_02_FULL_55_25</name>
    <dbReference type="NCBI Taxonomy" id="1798498"/>
    <lineage>
        <taxon>Bacteria</taxon>
        <taxon>Candidatus Kaiseribacteriota</taxon>
    </lineage>
</organism>
<sequence length="155" mass="15492">MSERINQKGFTLIELLVVIAIIGILSSVILASLSSARTKGRVAAAQETMHSIQTAAAACLNDSVAINVPTATNNGGGGAVCTGGSANYSGLPSGWIYCDGTVVAGAGSATACNNSALNAASIQTTGVSFRISAYSSSDLKLITCQESNCATVTAL</sequence>
<evidence type="ECO:0000256" key="1">
    <source>
        <dbReference type="ARBA" id="ARBA00004167"/>
    </source>
</evidence>
<dbReference type="InterPro" id="IPR012902">
    <property type="entry name" value="N_methyl_site"/>
</dbReference>
<dbReference type="EMBL" id="MFLL01000003">
    <property type="protein sequence ID" value="OGG70485.1"/>
    <property type="molecule type" value="Genomic_DNA"/>
</dbReference>
<evidence type="ECO:0000313" key="7">
    <source>
        <dbReference type="EMBL" id="OGG70485.1"/>
    </source>
</evidence>